<reference evidence="2" key="1">
    <citation type="submission" date="2022-07" db="EMBL/GenBank/DDBJ databases">
        <title>Evaluation of T. orientalis genome assembly methods using nanopore sequencing and analysis of variation between genomes.</title>
        <authorList>
            <person name="Yam J."/>
            <person name="Micallef M.L."/>
            <person name="Liu M."/>
            <person name="Djordjevic S.P."/>
            <person name="Bogema D.R."/>
            <person name="Jenkins C."/>
        </authorList>
    </citation>
    <scope>NUCLEOTIDE SEQUENCE</scope>
    <source>
        <strain evidence="2">Fish Creek</strain>
    </source>
</reference>
<proteinExistence type="predicted"/>
<accession>A0A976QS96</accession>
<evidence type="ECO:0000313" key="3">
    <source>
        <dbReference type="Proteomes" id="UP000244803"/>
    </source>
</evidence>
<dbReference type="EMBL" id="CP056066">
    <property type="protein sequence ID" value="UKJ88696.2"/>
    <property type="molecule type" value="Genomic_DNA"/>
</dbReference>
<dbReference type="Proteomes" id="UP000244803">
    <property type="component" value="Chromosome 3"/>
</dbReference>
<dbReference type="OrthoDB" id="361407at2759"/>
<feature type="compositionally biased region" description="Polar residues" evidence="1">
    <location>
        <begin position="1601"/>
        <end position="1619"/>
    </location>
</feature>
<feature type="region of interest" description="Disordered" evidence="1">
    <location>
        <begin position="1594"/>
        <end position="1671"/>
    </location>
</feature>
<feature type="compositionally biased region" description="Basic and acidic residues" evidence="1">
    <location>
        <begin position="1638"/>
        <end position="1649"/>
    </location>
</feature>
<evidence type="ECO:0000256" key="1">
    <source>
        <dbReference type="SAM" id="MobiDB-lite"/>
    </source>
</evidence>
<gene>
    <name evidence="2" type="ORF">MACJ_001940</name>
</gene>
<evidence type="ECO:0000313" key="2">
    <source>
        <dbReference type="EMBL" id="UKJ88696.2"/>
    </source>
</evidence>
<protein>
    <submittedName>
        <fullName evidence="2">Uncharacterized protein</fullName>
    </submittedName>
</protein>
<sequence>MVEDITRLPSKNVLFKWDPRSHSTCFDTQPPTDDSSAQSRDMELNKHNLIHELLHNLDENENEELSRSFKDSTTEGLNMNPDLLSKGRDKRAELVKNLKKIQLHSSRDWLGLNSSKSSLKKVDTLDRLSSVIMNPEFPMKHEAVLYSIQLGKSDYEFYNALFVTKLSRMSNISILELIRQPVFVRNRIIVLTDRKTCKCPLSVLTRHQPQHRHFLHQGAPLLQKPLTPNHPYTPQGGFGDAFFNRFVSPQSALMPQKIFTGERSYANLFGLDRKWDADRMCDYIDDNDIVCPFHEPMELPESLKCQKGLCGVIEYYNLYYKYEERKVDNKNSHVLSFCDIGPEIFSKEPEEQIEWKLSSSKVFQYKLPSKLLAINHVYLRDFEYERYYSTSNMYNSSLSEEMPVKVENGLYLSNLYSGDALFMVTKTEIIIALIHMKKSTELSKDSELKLGVILRDSNHRIDVKEVLSHRETGRIFMLESSSLLYEYQYQLGLTPTSLKDHKAVRYLYNTLRYTKHMLFDVVKSKRTYNLSTSHPEVLLNERRMDADEYGNELVHERRRNVGFTERWEADNCLDSMESSVTNTKCYYPPLQWKEITQIAHSKMNIFRSGEVDERREPSGGFIGIARMFRREPEMKETCRCGFGCRVEGMKRNLKCINPWNKKLMKTGESTVVIDQNRWTLSLLNTTSGDLSVFYLHGYTSVEEYTTSLPNHERVFPYDLTLYNLKHGNIISSLERLGYNRFSFGARFVKIMAAPLDFVQGVDLILVDNNGVKVFIGFSNSTLTTQTSLITTSLATNLSANLTMDTIKINALNEKATSNPSKIELAVKGYRMPYRQVGSNPRGPFALFRSKSNVTTFLLDSTFITIEPVRKLQNGTLVRIVATKNDSSSYFQSHTTLPLSINEEFYIFNENAVQYRTFEENQPVEYYHEFYIMLDDKEKIVTAYHWKGRTLYDMNESLYNRWEKYVENEAQPDTRTMIEVMTTSNEMNGVMGRRNEDATENHRLGTRGPNGRMEMDLEGKQNVDNLLYIVTTERVYVFNMLNESLLLKSLIKYPKSTLALIRPPPLLNGNTYVETKSLPEEHAKLGGMFNMGGGPLFSFEPGNPLITGGVRHNNNLLGNLQRQRAMARDPNSNVRNESDERGLIKYLIRTIDDNPQLEGLVDSSTSVRNIGHKEYGKRDVDEPEGLNRYLSRMNRGDTDEDMFRNVFGDDMEDLCENSNEIIGYSLYYMSWLYGPENMFKKIFNYLVDKVVNYVECEMNERRVFAGERVLRTKRREGLLTTQNGMEDMSDVEVDAEVEEYLNSANPLVKPGIENTISIYNAISTLSRNRLDAECSHVNGNSTIVDVNTGSGPLMLFNREIQSELNLSTLTSDILYSYVFTNHVEGYNAFIASFGIPYKIFNYVAPGCYSVCEDGFERPVISPWCKFVSFSNNKVKRNRVVTNTTPLVDGLLLLISELLTPMYYNRMFNIVPHMYTSQVTNPVFPPPDEGEEFSRMAHILSRMANNGYVMDGLKLNRFDNVNEFVVGERVDMYLTLELSMGLERSKKLLEKLYTLSLLVDELVLQYENCNLENVVQIMSTLAPNVVRMMLSPNVNQHEPYPPSQTTHSYGEPSITNTTVNDFYNAGDRHTSPHSSSSGDTTKRNRSPKDSSQEAYWKKRRNDSRPGSSAHDPKRMNRVLLSLLESLIRERYDNDIRTLKELATVLQVSQEFIASALLLHNNAVLGDCNYEFDKMLDILHLLPTKTPKSFFSPHDFSLNWASEKKFLFPYSAKFTYDSPKSKLILTKTLMNLMSQSNLINLFMNKEFLSLYRVIVWLVGENASEFQRHFYGHLFSSEEIDIMSSCNRVKYLQRQLDNADDLPRAQYIQTLIKQFTGKHPNAT</sequence>
<organism evidence="2 3">
    <name type="scientific">Theileria orientalis</name>
    <dbReference type="NCBI Taxonomy" id="68886"/>
    <lineage>
        <taxon>Eukaryota</taxon>
        <taxon>Sar</taxon>
        <taxon>Alveolata</taxon>
        <taxon>Apicomplexa</taxon>
        <taxon>Aconoidasida</taxon>
        <taxon>Piroplasmida</taxon>
        <taxon>Theileriidae</taxon>
        <taxon>Theileria</taxon>
    </lineage>
</organism>
<name>A0A976QS96_THEOR</name>